<dbReference type="OrthoDB" id="8965936at2"/>
<evidence type="ECO:0000313" key="2">
    <source>
        <dbReference type="EMBL" id="AAZ62980.1"/>
    </source>
</evidence>
<evidence type="ECO:0000256" key="1">
    <source>
        <dbReference type="SAM" id="MobiDB-lite"/>
    </source>
</evidence>
<reference evidence="2" key="1">
    <citation type="submission" date="2005-08" db="EMBL/GenBank/DDBJ databases">
        <title>Complete sequence of chromosome 2 of Ralstonia eutropha JMP134.</title>
        <authorList>
            <person name="Copeland A."/>
            <person name="Lucas S."/>
            <person name="Lapidus A."/>
            <person name="Barry K."/>
            <person name="Detter J.C."/>
            <person name="Glavina T."/>
            <person name="Hammon N."/>
            <person name="Israni S."/>
            <person name="Pitluck S."/>
            <person name="Goltsman E."/>
            <person name="Martinez M."/>
            <person name="Schmutz J."/>
            <person name="Larimer F."/>
            <person name="Land M."/>
            <person name="Lykidis A."/>
            <person name="Richardson P."/>
        </authorList>
    </citation>
    <scope>NUCLEOTIDE SEQUENCE [LARGE SCALE GENOMIC DNA]</scope>
    <source>
        <strain evidence="2">JMP134</strain>
    </source>
</reference>
<dbReference type="STRING" id="264198.Reut_B3622"/>
<gene>
    <name evidence="2" type="ordered locus">Reut_B3622</name>
</gene>
<organism evidence="2">
    <name type="scientific">Cupriavidus pinatubonensis (strain JMP 134 / LMG 1197)</name>
    <name type="common">Cupriavidus necator (strain JMP 134)</name>
    <dbReference type="NCBI Taxonomy" id="264198"/>
    <lineage>
        <taxon>Bacteria</taxon>
        <taxon>Pseudomonadati</taxon>
        <taxon>Pseudomonadota</taxon>
        <taxon>Betaproteobacteria</taxon>
        <taxon>Burkholderiales</taxon>
        <taxon>Burkholderiaceae</taxon>
        <taxon>Cupriavidus</taxon>
    </lineage>
</organism>
<sequence>MAAGKTADLHLLIPDPCGPAGVPGCACANRAQSRSVSLSIVICRKVCMLAGTGLLAAQVWAAADVARPAPMVAPPPPRMLDSATSTVESPDGTLSVPQRQRCQSLLDQINALPVGEQWSTGKPSVTTADGRTYPTLERQADRKRLEEAYRQECTQQSR</sequence>
<accession>Q46V54</accession>
<dbReference type="AlphaFoldDB" id="Q46V54"/>
<proteinExistence type="predicted"/>
<feature type="compositionally biased region" description="Polar residues" evidence="1">
    <location>
        <begin position="117"/>
        <end position="129"/>
    </location>
</feature>
<feature type="region of interest" description="Disordered" evidence="1">
    <location>
        <begin position="116"/>
        <end position="143"/>
    </location>
</feature>
<name>Q46V54_CUPPJ</name>
<dbReference type="EMBL" id="CP000091">
    <property type="protein sequence ID" value="AAZ62980.1"/>
    <property type="molecule type" value="Genomic_DNA"/>
</dbReference>
<dbReference type="HOGENOM" id="CLU_140889_0_0_4"/>
<feature type="region of interest" description="Disordered" evidence="1">
    <location>
        <begin position="73"/>
        <end position="98"/>
    </location>
</feature>
<protein>
    <submittedName>
        <fullName evidence="2">Uncharacterized protein</fullName>
    </submittedName>
</protein>
<dbReference type="KEGG" id="reu:Reut_B3622"/>